<protein>
    <recommendedName>
        <fullName evidence="3">DUF4783 domain-containing protein</fullName>
    </recommendedName>
</protein>
<keyword evidence="2" id="KW-1185">Reference proteome</keyword>
<dbReference type="KEGG" id="anf:AQPE_3103"/>
<name>A0A5K7SBH6_9BACT</name>
<sequence length="120" mass="13335">MFGFFALATASFAQIPNEIVTSILSGNDVTLAAYFNENVELVVESHDDVYSKSQAQQIVAEFFKSNKPKQFSIIHQGGKEDARYAIGSLTTATGAFRVYFLLRIKNNSTLIHQLKIEKQG</sequence>
<proteinExistence type="predicted"/>
<gene>
    <name evidence="1" type="ORF">AQPE_3103</name>
</gene>
<organism evidence="1 2">
    <name type="scientific">Aquipluma nitroreducens</name>
    <dbReference type="NCBI Taxonomy" id="2010828"/>
    <lineage>
        <taxon>Bacteria</taxon>
        <taxon>Pseudomonadati</taxon>
        <taxon>Bacteroidota</taxon>
        <taxon>Bacteroidia</taxon>
        <taxon>Marinilabiliales</taxon>
        <taxon>Prolixibacteraceae</taxon>
        <taxon>Aquipluma</taxon>
    </lineage>
</organism>
<evidence type="ECO:0008006" key="3">
    <source>
        <dbReference type="Google" id="ProtNLM"/>
    </source>
</evidence>
<dbReference type="Gene3D" id="3.10.450.50">
    <property type="match status" value="1"/>
</dbReference>
<dbReference type="InterPro" id="IPR031977">
    <property type="entry name" value="DUF4783"/>
</dbReference>
<reference evidence="1" key="1">
    <citation type="journal article" date="2020" name="Int. J. Syst. Evol. Microbiol.">
        <title>Aquipluma nitroreducens gen. nov. sp. nov., a novel facultatively anaerobic bacterium isolated from a freshwater lake.</title>
        <authorList>
            <person name="Watanabe M."/>
            <person name="Kojima H."/>
            <person name="Fukui M."/>
        </authorList>
    </citation>
    <scope>NUCLEOTIDE SEQUENCE</scope>
    <source>
        <strain evidence="1">MeG22</strain>
    </source>
</reference>
<evidence type="ECO:0000313" key="1">
    <source>
        <dbReference type="EMBL" id="BBE18933.1"/>
    </source>
</evidence>
<dbReference type="Pfam" id="PF16022">
    <property type="entry name" value="DUF4783"/>
    <property type="match status" value="1"/>
</dbReference>
<accession>A0A5K7SBH6</accession>
<dbReference type="AlphaFoldDB" id="A0A5K7SBH6"/>
<evidence type="ECO:0000313" key="2">
    <source>
        <dbReference type="Proteomes" id="UP001193389"/>
    </source>
</evidence>
<dbReference type="EMBL" id="AP018694">
    <property type="protein sequence ID" value="BBE18933.1"/>
    <property type="molecule type" value="Genomic_DNA"/>
</dbReference>
<dbReference type="Proteomes" id="UP001193389">
    <property type="component" value="Chromosome"/>
</dbReference>